<reference evidence="2 3" key="1">
    <citation type="submission" date="2021-04" db="EMBL/GenBank/DDBJ databases">
        <authorList>
            <person name="De Guttry C."/>
            <person name="Zahm M."/>
            <person name="Klopp C."/>
            <person name="Cabau C."/>
            <person name="Louis A."/>
            <person name="Berthelot C."/>
            <person name="Parey E."/>
            <person name="Roest Crollius H."/>
            <person name="Montfort J."/>
            <person name="Robinson-Rechavi M."/>
            <person name="Bucao C."/>
            <person name="Bouchez O."/>
            <person name="Gislard M."/>
            <person name="Lluch J."/>
            <person name="Milhes M."/>
            <person name="Lampietro C."/>
            <person name="Lopez Roques C."/>
            <person name="Donnadieu C."/>
            <person name="Braasch I."/>
            <person name="Desvignes T."/>
            <person name="Postlethwait J."/>
            <person name="Bobe J."/>
            <person name="Wedekind C."/>
            <person name="Guiguen Y."/>
        </authorList>
    </citation>
    <scope>NUCLEOTIDE SEQUENCE [LARGE SCALE GENOMIC DNA]</scope>
    <source>
        <strain evidence="2">Cs_M1</strain>
        <tissue evidence="2">Blood</tissue>
    </source>
</reference>
<dbReference type="EMBL" id="JAGTTL010000034">
    <property type="protein sequence ID" value="KAK6294871.1"/>
    <property type="molecule type" value="Genomic_DNA"/>
</dbReference>
<comment type="caution">
    <text evidence="2">The sequence shown here is derived from an EMBL/GenBank/DDBJ whole genome shotgun (WGS) entry which is preliminary data.</text>
</comment>
<gene>
    <name evidence="2" type="ORF">J4Q44_G00340970</name>
</gene>
<proteinExistence type="predicted"/>
<sequence>MYQGNVGVTLPFVLPLHRMGVLHRHANLGPYNTDLILTFFDRLHNVITAANQRDQMQYVVVWDNVAFRRSALVQNWFHQHPQFTVQYLPPYSPFLNPIEEFFSAWRWKVYDLRALCPDGPHSSYGGSM</sequence>
<keyword evidence="3" id="KW-1185">Reference proteome</keyword>
<dbReference type="Pfam" id="PF13358">
    <property type="entry name" value="DDE_3"/>
    <property type="match status" value="1"/>
</dbReference>
<evidence type="ECO:0000313" key="3">
    <source>
        <dbReference type="Proteomes" id="UP001356427"/>
    </source>
</evidence>
<evidence type="ECO:0000259" key="1">
    <source>
        <dbReference type="Pfam" id="PF13358"/>
    </source>
</evidence>
<accession>A0AAN8KTQ8</accession>
<dbReference type="AlphaFoldDB" id="A0AAN8KTQ8"/>
<dbReference type="InterPro" id="IPR038717">
    <property type="entry name" value="Tc1-like_DDE_dom"/>
</dbReference>
<dbReference type="Proteomes" id="UP001356427">
    <property type="component" value="Unassembled WGS sequence"/>
</dbReference>
<organism evidence="2 3">
    <name type="scientific">Coregonus suidteri</name>
    <dbReference type="NCBI Taxonomy" id="861788"/>
    <lineage>
        <taxon>Eukaryota</taxon>
        <taxon>Metazoa</taxon>
        <taxon>Chordata</taxon>
        <taxon>Craniata</taxon>
        <taxon>Vertebrata</taxon>
        <taxon>Euteleostomi</taxon>
        <taxon>Actinopterygii</taxon>
        <taxon>Neopterygii</taxon>
        <taxon>Teleostei</taxon>
        <taxon>Protacanthopterygii</taxon>
        <taxon>Salmoniformes</taxon>
        <taxon>Salmonidae</taxon>
        <taxon>Coregoninae</taxon>
        <taxon>Coregonus</taxon>
    </lineage>
</organism>
<dbReference type="Gene3D" id="3.30.420.10">
    <property type="entry name" value="Ribonuclease H-like superfamily/Ribonuclease H"/>
    <property type="match status" value="1"/>
</dbReference>
<dbReference type="InterPro" id="IPR036397">
    <property type="entry name" value="RNaseH_sf"/>
</dbReference>
<protein>
    <recommendedName>
        <fullName evidence="1">Tc1-like transposase DDE domain-containing protein</fullName>
    </recommendedName>
</protein>
<feature type="domain" description="Tc1-like transposase DDE" evidence="1">
    <location>
        <begin position="31"/>
        <end position="104"/>
    </location>
</feature>
<evidence type="ECO:0000313" key="2">
    <source>
        <dbReference type="EMBL" id="KAK6294871.1"/>
    </source>
</evidence>
<name>A0AAN8KTQ8_9TELE</name>
<dbReference type="GO" id="GO:0003676">
    <property type="term" value="F:nucleic acid binding"/>
    <property type="evidence" value="ECO:0007669"/>
    <property type="project" value="InterPro"/>
</dbReference>